<protein>
    <submittedName>
        <fullName evidence="1">Uncharacterized protein</fullName>
    </submittedName>
</protein>
<accession>N0D4Y4</accession>
<reference evidence="1 2" key="1">
    <citation type="submission" date="2013-04" db="EMBL/GenBank/DDBJ databases">
        <title>Complete genome sequence of Streptomyces fulvissimus.</title>
        <authorList>
            <person name="Myronovskyi M."/>
            <person name="Tokovenko B."/>
            <person name="Manderscheid N."/>
            <person name="Petzke L."/>
            <person name="Luzhetskyy A."/>
        </authorList>
    </citation>
    <scope>NUCLEOTIDE SEQUENCE [LARGE SCALE GENOMIC DNA]</scope>
    <source>
        <strain evidence="1 2">DSM 40593</strain>
    </source>
</reference>
<name>N0D4Y4_STRMI</name>
<dbReference type="Proteomes" id="UP000013304">
    <property type="component" value="Chromosome"/>
</dbReference>
<evidence type="ECO:0000313" key="1">
    <source>
        <dbReference type="EMBL" id="AGK80387.1"/>
    </source>
</evidence>
<gene>
    <name evidence="1" type="ORF">SFUL_5499</name>
</gene>
<dbReference type="AlphaFoldDB" id="N0D4Y4"/>
<dbReference type="HOGENOM" id="CLU_3173677_0_0_11"/>
<proteinExistence type="predicted"/>
<dbReference type="KEGG" id="sfi:SFUL_5499"/>
<organism evidence="1 2">
    <name type="scientific">Streptomyces microflavus DSM 40593</name>
    <dbReference type="NCBI Taxonomy" id="1303692"/>
    <lineage>
        <taxon>Bacteria</taxon>
        <taxon>Bacillati</taxon>
        <taxon>Actinomycetota</taxon>
        <taxon>Actinomycetes</taxon>
        <taxon>Kitasatosporales</taxon>
        <taxon>Streptomycetaceae</taxon>
        <taxon>Streptomyces</taxon>
    </lineage>
</organism>
<evidence type="ECO:0000313" key="2">
    <source>
        <dbReference type="Proteomes" id="UP000013304"/>
    </source>
</evidence>
<dbReference type="EMBL" id="CP005080">
    <property type="protein sequence ID" value="AGK80387.1"/>
    <property type="molecule type" value="Genomic_DNA"/>
</dbReference>
<sequence length="47" mass="5076">MCNPGRRLSTAARQWGPVGWPASGPTLTITSFFSGFFRALRTMVCAA</sequence>
<dbReference type="PATRIC" id="fig|1303692.3.peg.5526"/>